<dbReference type="InterPro" id="IPR022496">
    <property type="entry name" value="T6A_TsaB"/>
</dbReference>
<dbReference type="EMBL" id="BMJI01000004">
    <property type="protein sequence ID" value="GGC85751.1"/>
    <property type="molecule type" value="Genomic_DNA"/>
</dbReference>
<dbReference type="InterPro" id="IPR000905">
    <property type="entry name" value="Gcp-like_dom"/>
</dbReference>
<evidence type="ECO:0000259" key="2">
    <source>
        <dbReference type="Pfam" id="PF00814"/>
    </source>
</evidence>
<evidence type="ECO:0000256" key="1">
    <source>
        <dbReference type="SAM" id="MobiDB-lite"/>
    </source>
</evidence>
<proteinExistence type="predicted"/>
<dbReference type="Gene3D" id="3.30.420.40">
    <property type="match status" value="2"/>
</dbReference>
<feature type="domain" description="Gcp-like" evidence="2">
    <location>
        <begin position="42"/>
        <end position="140"/>
    </location>
</feature>
<evidence type="ECO:0000313" key="3">
    <source>
        <dbReference type="EMBL" id="GGC85751.1"/>
    </source>
</evidence>
<feature type="compositionally biased region" description="Low complexity" evidence="1">
    <location>
        <begin position="216"/>
        <end position="225"/>
    </location>
</feature>
<keyword evidence="4" id="KW-1185">Reference proteome</keyword>
<dbReference type="SUPFAM" id="SSF53067">
    <property type="entry name" value="Actin-like ATPase domain"/>
    <property type="match status" value="2"/>
</dbReference>
<protein>
    <recommendedName>
        <fullName evidence="2">Gcp-like domain-containing protein</fullName>
    </recommendedName>
</protein>
<name>A0ABQ1NWC5_9MICC</name>
<dbReference type="NCBIfam" id="TIGR03725">
    <property type="entry name" value="T6A_YeaZ"/>
    <property type="match status" value="1"/>
</dbReference>
<sequence>MVLLLSLDTSAGASAALLDGTAFLDGTATVGAVLAAWSTADTRHHAEQLAPAVAGLLERLAPTSGPARPDAVVVGTGPGPFTGLRAGIMTARALAFAWGVPCWGVGSLHALAAQAADAGATGEYLVATDARRRELYWAHARVGTGGAAHDVTILNGPHVGAADTLPPLPVHGAGAGLYADRLAGAALHPDLQPHAAAVGTVALAALRRAGGRPDDAAAAGLTDTAPRYLRESDAKVPAAPKPALGGGGRR</sequence>
<reference evidence="4" key="1">
    <citation type="journal article" date="2019" name="Int. J. Syst. Evol. Microbiol.">
        <title>The Global Catalogue of Microorganisms (GCM) 10K type strain sequencing project: providing services to taxonomists for standard genome sequencing and annotation.</title>
        <authorList>
            <consortium name="The Broad Institute Genomics Platform"/>
            <consortium name="The Broad Institute Genome Sequencing Center for Infectious Disease"/>
            <person name="Wu L."/>
            <person name="Ma J."/>
        </authorList>
    </citation>
    <scope>NUCLEOTIDE SEQUENCE [LARGE SCALE GENOMIC DNA]</scope>
    <source>
        <strain evidence="4">CGMCC 1.15480</strain>
    </source>
</reference>
<accession>A0ABQ1NWC5</accession>
<organism evidence="3 4">
    <name type="scientific">Tersicoccus solisilvae</name>
    <dbReference type="NCBI Taxonomy" id="1882339"/>
    <lineage>
        <taxon>Bacteria</taxon>
        <taxon>Bacillati</taxon>
        <taxon>Actinomycetota</taxon>
        <taxon>Actinomycetes</taxon>
        <taxon>Micrococcales</taxon>
        <taxon>Micrococcaceae</taxon>
        <taxon>Tersicoccus</taxon>
    </lineage>
</organism>
<gene>
    <name evidence="3" type="ORF">GCM10011512_10790</name>
</gene>
<dbReference type="Proteomes" id="UP000597761">
    <property type="component" value="Unassembled WGS sequence"/>
</dbReference>
<dbReference type="InterPro" id="IPR043129">
    <property type="entry name" value="ATPase_NBD"/>
</dbReference>
<evidence type="ECO:0000313" key="4">
    <source>
        <dbReference type="Proteomes" id="UP000597761"/>
    </source>
</evidence>
<dbReference type="Pfam" id="PF00814">
    <property type="entry name" value="TsaD"/>
    <property type="match status" value="1"/>
</dbReference>
<comment type="caution">
    <text evidence="3">The sequence shown here is derived from an EMBL/GenBank/DDBJ whole genome shotgun (WGS) entry which is preliminary data.</text>
</comment>
<feature type="region of interest" description="Disordered" evidence="1">
    <location>
        <begin position="212"/>
        <end position="250"/>
    </location>
</feature>